<evidence type="ECO:0000313" key="3">
    <source>
        <dbReference type="Proteomes" id="UP001499947"/>
    </source>
</evidence>
<name>A0ABP4V3K8_9ACTN</name>
<protein>
    <submittedName>
        <fullName evidence="2">Alpha/beta hydrolase</fullName>
    </submittedName>
</protein>
<evidence type="ECO:0000313" key="2">
    <source>
        <dbReference type="EMBL" id="GAA1717226.1"/>
    </source>
</evidence>
<proteinExistence type="predicted"/>
<reference evidence="3" key="1">
    <citation type="journal article" date="2019" name="Int. J. Syst. Evol. Microbiol.">
        <title>The Global Catalogue of Microorganisms (GCM) 10K type strain sequencing project: providing services to taxonomists for standard genome sequencing and annotation.</title>
        <authorList>
            <consortium name="The Broad Institute Genomics Platform"/>
            <consortium name="The Broad Institute Genome Sequencing Center for Infectious Disease"/>
            <person name="Wu L."/>
            <person name="Ma J."/>
        </authorList>
    </citation>
    <scope>NUCLEOTIDE SEQUENCE [LARGE SCALE GENOMIC DNA]</scope>
    <source>
        <strain evidence="3">JCM 13244</strain>
    </source>
</reference>
<sequence>MSVRPYWELRFDAYGDVDFRQRDRLLEQAAQRDLTDLVVFAHGWNNTRTMATRLYDRFFAPFPELLGEAGPARLGCVGVVWPSMRFADESLAGSPPEPSPGAPPGHDADAQRPGFDAKTPRPELDADTPRPGLDAETHRALDAVFPGRRQIVARLAELLAERSERLAALDEFGVLVRGLVRVQGEYGTAGDTTGADGDPGGGANGDVDAGVPAMFEEDVAEVCERFAAALTEARGKTDAEDRAFPDSGLGGLWDGAHELLRQATYYVMRRRAGAVGREGLGPVLGALAALRPAAPRLHLVGHSFGGRLVSYALSGLPEGATVASVTLLQGAFSHYAFAERLPHAADRRGALHAAAHRVRGPVVSCHSRHDTALGLLYPVASRISGDDAPPLPDETRWGAIGYDGVQAVEACPRLDLAEALEGPFPAEGCVSVDVSEVVRHGVPPAGAHSDICHEELARLVLRAGRIGER</sequence>
<dbReference type="InterPro" id="IPR029058">
    <property type="entry name" value="AB_hydrolase_fold"/>
</dbReference>
<dbReference type="Gene3D" id="3.40.50.1820">
    <property type="entry name" value="alpha/beta hydrolase"/>
    <property type="match status" value="1"/>
</dbReference>
<keyword evidence="2" id="KW-0378">Hydrolase</keyword>
<dbReference type="Proteomes" id="UP001499947">
    <property type="component" value="Unassembled WGS sequence"/>
</dbReference>
<keyword evidence="3" id="KW-1185">Reference proteome</keyword>
<accession>A0ABP4V3K8</accession>
<dbReference type="SUPFAM" id="SSF53474">
    <property type="entry name" value="alpha/beta-Hydrolases"/>
    <property type="match status" value="1"/>
</dbReference>
<feature type="compositionally biased region" description="Basic and acidic residues" evidence="1">
    <location>
        <begin position="118"/>
        <end position="135"/>
    </location>
</feature>
<comment type="caution">
    <text evidence="2">The sequence shown here is derived from an EMBL/GenBank/DDBJ whole genome shotgun (WGS) entry which is preliminary data.</text>
</comment>
<dbReference type="EMBL" id="BAAALR010000080">
    <property type="protein sequence ID" value="GAA1717226.1"/>
    <property type="molecule type" value="Genomic_DNA"/>
</dbReference>
<gene>
    <name evidence="2" type="ORF">GCM10009680_68210</name>
</gene>
<feature type="region of interest" description="Disordered" evidence="1">
    <location>
        <begin position="90"/>
        <end position="135"/>
    </location>
</feature>
<dbReference type="GO" id="GO:0016787">
    <property type="term" value="F:hydrolase activity"/>
    <property type="evidence" value="ECO:0007669"/>
    <property type="project" value="UniProtKB-KW"/>
</dbReference>
<dbReference type="RefSeq" id="WP_425519849.1">
    <property type="nucleotide sequence ID" value="NZ_BAAALR010000080.1"/>
</dbReference>
<organism evidence="2 3">
    <name type="scientific">Streptomyces yatensis</name>
    <dbReference type="NCBI Taxonomy" id="155177"/>
    <lineage>
        <taxon>Bacteria</taxon>
        <taxon>Bacillati</taxon>
        <taxon>Actinomycetota</taxon>
        <taxon>Actinomycetes</taxon>
        <taxon>Kitasatosporales</taxon>
        <taxon>Streptomycetaceae</taxon>
        <taxon>Streptomyces</taxon>
        <taxon>Streptomyces violaceusniger group</taxon>
    </lineage>
</organism>
<evidence type="ECO:0000256" key="1">
    <source>
        <dbReference type="SAM" id="MobiDB-lite"/>
    </source>
</evidence>